<feature type="non-terminal residue" evidence="2">
    <location>
        <position position="1"/>
    </location>
</feature>
<dbReference type="PANTHER" id="PTHR33734:SF22">
    <property type="entry name" value="MEMBRANE-BOUND LYTIC MUREIN TRANSGLYCOSYLASE D"/>
    <property type="match status" value="1"/>
</dbReference>
<reference evidence="2 3" key="1">
    <citation type="submission" date="2012-04" db="EMBL/GenBank/DDBJ databases">
        <authorList>
            <person name="Weinstock G."/>
            <person name="Sodergren E."/>
            <person name="Lobos E.A."/>
            <person name="Fulton L."/>
            <person name="Fulton R."/>
            <person name="Courtney L."/>
            <person name="Fronick C."/>
            <person name="O'Laughlin M."/>
            <person name="Godfrey J."/>
            <person name="Wilson R.M."/>
            <person name="Miner T."/>
            <person name="Farmer C."/>
            <person name="Delehaunty K."/>
            <person name="Cordes M."/>
            <person name="Minx P."/>
            <person name="Tomlinson C."/>
            <person name="Chen J."/>
            <person name="Wollam A."/>
            <person name="Pepin K.H."/>
            <person name="Bhonagiri V."/>
            <person name="Zhang X."/>
            <person name="Suruliraj S."/>
            <person name="Warren W."/>
            <person name="Mitreva M."/>
            <person name="Mardis E.R."/>
            <person name="Wilson R.K."/>
        </authorList>
    </citation>
    <scope>NUCLEOTIDE SEQUENCE [LARGE SCALE GENOMIC DNA]</scope>
    <source>
        <strain evidence="2 3">ERV63</strain>
    </source>
</reference>
<organism evidence="2 3">
    <name type="scientific">Enterococcus faecalis ERV63</name>
    <dbReference type="NCBI Taxonomy" id="1134793"/>
    <lineage>
        <taxon>Bacteria</taxon>
        <taxon>Bacillati</taxon>
        <taxon>Bacillota</taxon>
        <taxon>Bacilli</taxon>
        <taxon>Lactobacillales</taxon>
        <taxon>Enterococcaceae</taxon>
        <taxon>Enterococcus</taxon>
    </lineage>
</organism>
<gene>
    <name evidence="2" type="ORF">HMPREF1336_02791</name>
</gene>
<comment type="caution">
    <text evidence="2">The sequence shown here is derived from an EMBL/GenBank/DDBJ whole genome shotgun (WGS) entry which is preliminary data.</text>
</comment>
<dbReference type="PANTHER" id="PTHR33734">
    <property type="entry name" value="LYSM DOMAIN-CONTAINING GPI-ANCHORED PROTEIN 2"/>
    <property type="match status" value="1"/>
</dbReference>
<dbReference type="AlphaFoldDB" id="A0AAV3GHW8"/>
<dbReference type="Gene3D" id="3.10.350.10">
    <property type="entry name" value="LysM domain"/>
    <property type="match status" value="1"/>
</dbReference>
<dbReference type="Pfam" id="PF01476">
    <property type="entry name" value="LysM"/>
    <property type="match status" value="1"/>
</dbReference>
<dbReference type="CDD" id="cd00118">
    <property type="entry name" value="LysM"/>
    <property type="match status" value="1"/>
</dbReference>
<dbReference type="PROSITE" id="PS51782">
    <property type="entry name" value="LYSM"/>
    <property type="match status" value="1"/>
</dbReference>
<dbReference type="EMBL" id="ALZR01000100">
    <property type="protein sequence ID" value="EJV13908.1"/>
    <property type="molecule type" value="Genomic_DNA"/>
</dbReference>
<dbReference type="SMART" id="SM00257">
    <property type="entry name" value="LysM"/>
    <property type="match status" value="1"/>
</dbReference>
<name>A0AAV3GHW8_ENTFL</name>
<dbReference type="InterPro" id="IPR018392">
    <property type="entry name" value="LysM"/>
</dbReference>
<sequence length="56" mass="5830">QVLKVNGSATGNVYTVQFGDNLSSIAAKLGTTYQALAALNGLANPNLIYPGQTLNY</sequence>
<dbReference type="SUPFAM" id="SSF54106">
    <property type="entry name" value="LysM domain"/>
    <property type="match status" value="1"/>
</dbReference>
<dbReference type="Proteomes" id="UP000004117">
    <property type="component" value="Unassembled WGS sequence"/>
</dbReference>
<protein>
    <submittedName>
        <fullName evidence="2">LysM domain protein</fullName>
    </submittedName>
</protein>
<evidence type="ECO:0000259" key="1">
    <source>
        <dbReference type="PROSITE" id="PS51782"/>
    </source>
</evidence>
<proteinExistence type="predicted"/>
<accession>A0AAV3GHW8</accession>
<evidence type="ECO:0000313" key="3">
    <source>
        <dbReference type="Proteomes" id="UP000004117"/>
    </source>
</evidence>
<feature type="domain" description="LysM" evidence="1">
    <location>
        <begin position="12"/>
        <end position="56"/>
    </location>
</feature>
<dbReference type="GO" id="GO:0008932">
    <property type="term" value="F:lytic endotransglycosylase activity"/>
    <property type="evidence" value="ECO:0007669"/>
    <property type="project" value="TreeGrafter"/>
</dbReference>
<evidence type="ECO:0000313" key="2">
    <source>
        <dbReference type="EMBL" id="EJV13908.1"/>
    </source>
</evidence>
<dbReference type="InterPro" id="IPR036779">
    <property type="entry name" value="LysM_dom_sf"/>
</dbReference>
<dbReference type="RefSeq" id="WP_002417722.1">
    <property type="nucleotide sequence ID" value="NZ_JH805742.1"/>
</dbReference>